<feature type="transmembrane region" description="Helical" evidence="1">
    <location>
        <begin position="18"/>
        <end position="37"/>
    </location>
</feature>
<keyword evidence="1" id="KW-0472">Membrane</keyword>
<dbReference type="PANTHER" id="PTHR34473:SF2">
    <property type="entry name" value="UPF0699 TRANSMEMBRANE PROTEIN YDBT"/>
    <property type="match status" value="1"/>
</dbReference>
<feature type="transmembrane region" description="Helical" evidence="1">
    <location>
        <begin position="49"/>
        <end position="72"/>
    </location>
</feature>
<dbReference type="EMBL" id="JAPTGB010000015">
    <property type="protein sequence ID" value="MCZ0861039.1"/>
    <property type="molecule type" value="Genomic_DNA"/>
</dbReference>
<feature type="domain" description="YdbS-like PH" evidence="2">
    <location>
        <begin position="72"/>
        <end position="148"/>
    </location>
</feature>
<keyword evidence="4" id="KW-1185">Reference proteome</keyword>
<sequence>MITLGEDFKPALKYKPYLAIYTMVVVAIIWAACFGWAVFIGEIGLPQSIVLAIVAVLVICLLFVLLWTVLYYKSVVYHLNATEMTWKRGVWFRKTGIVPYNRITNVDIVQGPVMRLFGISNLKIQTAGYSGSNGSAEIAIEGIEAPEPLRAMIMDFVRGGEPSAAATGVDVPVKAPVVSGDADVKALLAEVAAIRRLLEERK</sequence>
<evidence type="ECO:0000259" key="2">
    <source>
        <dbReference type="Pfam" id="PF03703"/>
    </source>
</evidence>
<evidence type="ECO:0000313" key="3">
    <source>
        <dbReference type="EMBL" id="MCZ0861039.1"/>
    </source>
</evidence>
<dbReference type="PANTHER" id="PTHR34473">
    <property type="entry name" value="UPF0699 TRANSMEMBRANE PROTEIN YDBS"/>
    <property type="match status" value="1"/>
</dbReference>
<dbReference type="Pfam" id="PF03703">
    <property type="entry name" value="bPH_2"/>
    <property type="match status" value="1"/>
</dbReference>
<gene>
    <name evidence="3" type="ORF">O0S10_07345</name>
</gene>
<keyword evidence="1" id="KW-0812">Transmembrane</keyword>
<dbReference type="Proteomes" id="UP001141422">
    <property type="component" value="Unassembled WGS sequence"/>
</dbReference>
<proteinExistence type="predicted"/>
<keyword evidence="1" id="KW-1133">Transmembrane helix</keyword>
<accession>A0ABT4IH22</accession>
<dbReference type="RefSeq" id="WP_268925236.1">
    <property type="nucleotide sequence ID" value="NZ_JAPTGB010000015.1"/>
</dbReference>
<evidence type="ECO:0000313" key="4">
    <source>
        <dbReference type="Proteomes" id="UP001141422"/>
    </source>
</evidence>
<reference evidence="3" key="1">
    <citation type="submission" date="2022-12" db="EMBL/GenBank/DDBJ databases">
        <title>Isolation and characterisation of novel Methanocorpusculum spp. from native Australian herbivores indicates the genus is ancestrally host-associated.</title>
        <authorList>
            <person name="Volmer J.G."/>
            <person name="Soo R.M."/>
            <person name="Evans P.N."/>
            <person name="Hoedt E.C."/>
            <person name="Astorga Alsina A.L."/>
            <person name="Woodcroft B.J."/>
            <person name="Tyson G.W."/>
            <person name="Hugenholtz P."/>
            <person name="Morrison M."/>
        </authorList>
    </citation>
    <scope>NUCLEOTIDE SEQUENCE</scope>
    <source>
        <strain evidence="3">MG</strain>
    </source>
</reference>
<comment type="caution">
    <text evidence="3">The sequence shown here is derived from an EMBL/GenBank/DDBJ whole genome shotgun (WGS) entry which is preliminary data.</text>
</comment>
<protein>
    <submittedName>
        <fullName evidence="3">PH domain-containing protein</fullName>
    </submittedName>
</protein>
<name>A0ABT4IH22_9EURY</name>
<organism evidence="3 4">
    <name type="scientific">Methanocorpusculum petauri</name>
    <dbReference type="NCBI Taxonomy" id="3002863"/>
    <lineage>
        <taxon>Archaea</taxon>
        <taxon>Methanobacteriati</taxon>
        <taxon>Methanobacteriota</taxon>
        <taxon>Stenosarchaea group</taxon>
        <taxon>Methanomicrobia</taxon>
        <taxon>Methanomicrobiales</taxon>
        <taxon>Methanocorpusculaceae</taxon>
        <taxon>Methanocorpusculum</taxon>
    </lineage>
</organism>
<evidence type="ECO:0000256" key="1">
    <source>
        <dbReference type="SAM" id="Phobius"/>
    </source>
</evidence>
<dbReference type="InterPro" id="IPR005182">
    <property type="entry name" value="YdbS-like_PH"/>
</dbReference>